<dbReference type="Pfam" id="PF12840">
    <property type="entry name" value="HTH_20"/>
    <property type="match status" value="1"/>
</dbReference>
<reference evidence="5 6" key="1">
    <citation type="submission" date="2019-09" db="EMBL/GenBank/DDBJ databases">
        <title>Parvibaculum sedimenti sp. nov., isolated from sediment.</title>
        <authorList>
            <person name="Wang Y."/>
        </authorList>
    </citation>
    <scope>NUCLEOTIDE SEQUENCE [LARGE SCALE GENOMIC DNA]</scope>
    <source>
        <strain evidence="5 6">HXT-9</strain>
    </source>
</reference>
<dbReference type="Proteomes" id="UP000468901">
    <property type="component" value="Unassembled WGS sequence"/>
</dbReference>
<dbReference type="Gene3D" id="1.10.10.10">
    <property type="entry name" value="Winged helix-like DNA-binding domain superfamily/Winged helix DNA-binding domain"/>
    <property type="match status" value="1"/>
</dbReference>
<dbReference type="NCBIfam" id="NF033788">
    <property type="entry name" value="HTH_metalloreg"/>
    <property type="match status" value="1"/>
</dbReference>
<keyword evidence="3" id="KW-0804">Transcription</keyword>
<evidence type="ECO:0000256" key="3">
    <source>
        <dbReference type="ARBA" id="ARBA00023163"/>
    </source>
</evidence>
<dbReference type="PANTHER" id="PTHR43132">
    <property type="entry name" value="ARSENICAL RESISTANCE OPERON REPRESSOR ARSR-RELATED"/>
    <property type="match status" value="1"/>
</dbReference>
<dbReference type="InterPro" id="IPR001845">
    <property type="entry name" value="HTH_ArsR_DNA-bd_dom"/>
</dbReference>
<evidence type="ECO:0000313" key="6">
    <source>
        <dbReference type="Proteomes" id="UP000468901"/>
    </source>
</evidence>
<accession>A0A6N6VQX9</accession>
<gene>
    <name evidence="5" type="ORF">F2P47_02785</name>
</gene>
<dbReference type="EMBL" id="WESC01000002">
    <property type="protein sequence ID" value="KAB7742211.1"/>
    <property type="molecule type" value="Genomic_DNA"/>
</dbReference>
<dbReference type="GO" id="GO:0003677">
    <property type="term" value="F:DNA binding"/>
    <property type="evidence" value="ECO:0007669"/>
    <property type="project" value="UniProtKB-KW"/>
</dbReference>
<evidence type="ECO:0000259" key="4">
    <source>
        <dbReference type="PROSITE" id="PS50987"/>
    </source>
</evidence>
<keyword evidence="2" id="KW-0238">DNA-binding</keyword>
<comment type="caution">
    <text evidence="5">The sequence shown here is derived from an EMBL/GenBank/DDBJ whole genome shotgun (WGS) entry which is preliminary data.</text>
</comment>
<evidence type="ECO:0000313" key="5">
    <source>
        <dbReference type="EMBL" id="KAB7742211.1"/>
    </source>
</evidence>
<protein>
    <submittedName>
        <fullName evidence="5">Metalloregulator ArsR/SmtB family transcription factor</fullName>
    </submittedName>
</protein>
<dbReference type="InterPro" id="IPR051011">
    <property type="entry name" value="Metal_resp_trans_reg"/>
</dbReference>
<evidence type="ECO:0000256" key="2">
    <source>
        <dbReference type="ARBA" id="ARBA00023125"/>
    </source>
</evidence>
<sequence length="119" mass="12450">MKSEAAIAAIAALSALAQETRLAIYRALVRAHSPKEGEGGLAAGDIAEALDVPPATLSFHLKELAHAGLVTSRRDGRSIVYKADLSAMRGLTEFLLEDCCQGACGTVGNRAGQRKKECA</sequence>
<dbReference type="SUPFAM" id="SSF46785">
    <property type="entry name" value="Winged helix' DNA-binding domain"/>
    <property type="match status" value="1"/>
</dbReference>
<keyword evidence="1" id="KW-0805">Transcription regulation</keyword>
<organism evidence="5 6">
    <name type="scientific">Parvibaculum sedimenti</name>
    <dbReference type="NCBI Taxonomy" id="2608632"/>
    <lineage>
        <taxon>Bacteria</taxon>
        <taxon>Pseudomonadati</taxon>
        <taxon>Pseudomonadota</taxon>
        <taxon>Alphaproteobacteria</taxon>
        <taxon>Hyphomicrobiales</taxon>
        <taxon>Parvibaculaceae</taxon>
        <taxon>Parvibaculum</taxon>
    </lineage>
</organism>
<evidence type="ECO:0000256" key="1">
    <source>
        <dbReference type="ARBA" id="ARBA00023015"/>
    </source>
</evidence>
<dbReference type="RefSeq" id="WP_152214633.1">
    <property type="nucleotide sequence ID" value="NZ_WESC01000002.1"/>
</dbReference>
<dbReference type="PROSITE" id="PS50987">
    <property type="entry name" value="HTH_ARSR_2"/>
    <property type="match status" value="1"/>
</dbReference>
<proteinExistence type="predicted"/>
<dbReference type="InterPro" id="IPR036388">
    <property type="entry name" value="WH-like_DNA-bd_sf"/>
</dbReference>
<dbReference type="SMART" id="SM00418">
    <property type="entry name" value="HTH_ARSR"/>
    <property type="match status" value="1"/>
</dbReference>
<dbReference type="PANTHER" id="PTHR43132:SF2">
    <property type="entry name" value="ARSENICAL RESISTANCE OPERON REPRESSOR ARSR-RELATED"/>
    <property type="match status" value="1"/>
</dbReference>
<dbReference type="GO" id="GO:0003700">
    <property type="term" value="F:DNA-binding transcription factor activity"/>
    <property type="evidence" value="ECO:0007669"/>
    <property type="project" value="InterPro"/>
</dbReference>
<feature type="domain" description="HTH arsR-type" evidence="4">
    <location>
        <begin position="1"/>
        <end position="103"/>
    </location>
</feature>
<dbReference type="InterPro" id="IPR011991">
    <property type="entry name" value="ArsR-like_HTH"/>
</dbReference>
<dbReference type="CDD" id="cd00090">
    <property type="entry name" value="HTH_ARSR"/>
    <property type="match status" value="1"/>
</dbReference>
<dbReference type="AlphaFoldDB" id="A0A6N6VQX9"/>
<keyword evidence="6" id="KW-1185">Reference proteome</keyword>
<name>A0A6N6VQX9_9HYPH</name>
<dbReference type="InterPro" id="IPR036390">
    <property type="entry name" value="WH_DNA-bd_sf"/>
</dbReference>